<dbReference type="WBParaSite" id="PSAMB.scaffold14269size1942.g35960.t1">
    <property type="protein sequence ID" value="PSAMB.scaffold14269size1942.g35960.t1"/>
    <property type="gene ID" value="PSAMB.scaffold14269size1942.g35960"/>
</dbReference>
<dbReference type="AlphaFoldDB" id="A0A914V0R4"/>
<dbReference type="GO" id="GO:0005886">
    <property type="term" value="C:plasma membrane"/>
    <property type="evidence" value="ECO:0007669"/>
    <property type="project" value="TreeGrafter"/>
</dbReference>
<evidence type="ECO:0000313" key="2">
    <source>
        <dbReference type="WBParaSite" id="PSAMB.scaffold14269size1942.g35960.t1"/>
    </source>
</evidence>
<dbReference type="Gene3D" id="3.40.50.300">
    <property type="entry name" value="P-loop containing nucleotide triphosphate hydrolases"/>
    <property type="match status" value="1"/>
</dbReference>
<dbReference type="SUPFAM" id="SSF52540">
    <property type="entry name" value="P-loop containing nucleoside triphosphate hydrolases"/>
    <property type="match status" value="1"/>
</dbReference>
<protein>
    <submittedName>
        <fullName evidence="2">Uncharacterized protein</fullName>
    </submittedName>
</protein>
<organism evidence="1 2">
    <name type="scientific">Plectus sambesii</name>
    <dbReference type="NCBI Taxonomy" id="2011161"/>
    <lineage>
        <taxon>Eukaryota</taxon>
        <taxon>Metazoa</taxon>
        <taxon>Ecdysozoa</taxon>
        <taxon>Nematoda</taxon>
        <taxon>Chromadorea</taxon>
        <taxon>Plectida</taxon>
        <taxon>Plectina</taxon>
        <taxon>Plectoidea</taxon>
        <taxon>Plectidae</taxon>
        <taxon>Plectus</taxon>
    </lineage>
</organism>
<keyword evidence="1" id="KW-1185">Reference proteome</keyword>
<name>A0A914V0R4_9BILA</name>
<reference evidence="2" key="1">
    <citation type="submission" date="2022-11" db="UniProtKB">
        <authorList>
            <consortium name="WormBaseParasite"/>
        </authorList>
    </citation>
    <scope>IDENTIFICATION</scope>
</reference>
<dbReference type="GO" id="GO:0042626">
    <property type="term" value="F:ATPase-coupled transmembrane transporter activity"/>
    <property type="evidence" value="ECO:0007669"/>
    <property type="project" value="TreeGrafter"/>
</dbReference>
<dbReference type="PANTHER" id="PTHR24222">
    <property type="entry name" value="ABC TRANSPORTER B FAMILY"/>
    <property type="match status" value="1"/>
</dbReference>
<sequence length="71" mass="7945">LLQAVQAALETASKDCTCIVVAHRLSTIRKADEIIVLVDGDVVERGSHHKLMELRGLYFEMTQAQQSLEKH</sequence>
<dbReference type="Proteomes" id="UP000887566">
    <property type="component" value="Unplaced"/>
</dbReference>
<dbReference type="InterPro" id="IPR027417">
    <property type="entry name" value="P-loop_NTPase"/>
</dbReference>
<proteinExistence type="predicted"/>
<accession>A0A914V0R4</accession>
<dbReference type="InterPro" id="IPR039421">
    <property type="entry name" value="Type_1_exporter"/>
</dbReference>
<dbReference type="PANTHER" id="PTHR24222:SF76">
    <property type="entry name" value="MYCOBACTIN IMPORT ATP-BINDING_PERMEASE PROTEIN IRTB"/>
    <property type="match status" value="1"/>
</dbReference>
<evidence type="ECO:0000313" key="1">
    <source>
        <dbReference type="Proteomes" id="UP000887566"/>
    </source>
</evidence>